<reference evidence="2 3" key="1">
    <citation type="journal article" date="2021" name="Elife">
        <title>Chloroplast acquisition without the gene transfer in kleptoplastic sea slugs, Plakobranchus ocellatus.</title>
        <authorList>
            <person name="Maeda T."/>
            <person name="Takahashi S."/>
            <person name="Yoshida T."/>
            <person name="Shimamura S."/>
            <person name="Takaki Y."/>
            <person name="Nagai Y."/>
            <person name="Toyoda A."/>
            <person name="Suzuki Y."/>
            <person name="Arimoto A."/>
            <person name="Ishii H."/>
            <person name="Satoh N."/>
            <person name="Nishiyama T."/>
            <person name="Hasebe M."/>
            <person name="Maruyama T."/>
            <person name="Minagawa J."/>
            <person name="Obokata J."/>
            <person name="Shigenobu S."/>
        </authorList>
    </citation>
    <scope>NUCLEOTIDE SEQUENCE [LARGE SCALE GENOMIC DNA]</scope>
</reference>
<dbReference type="Proteomes" id="UP000735302">
    <property type="component" value="Unassembled WGS sequence"/>
</dbReference>
<evidence type="ECO:0000313" key="2">
    <source>
        <dbReference type="EMBL" id="GFO39168.1"/>
    </source>
</evidence>
<keyword evidence="3" id="KW-1185">Reference proteome</keyword>
<gene>
    <name evidence="2" type="ORF">PoB_006567300</name>
</gene>
<comment type="caution">
    <text evidence="2">The sequence shown here is derived from an EMBL/GenBank/DDBJ whole genome shotgun (WGS) entry which is preliminary data.</text>
</comment>
<protein>
    <submittedName>
        <fullName evidence="2">Uncharacterized protein</fullName>
    </submittedName>
</protein>
<dbReference type="EMBL" id="BLXT01007446">
    <property type="protein sequence ID" value="GFO39168.1"/>
    <property type="molecule type" value="Genomic_DNA"/>
</dbReference>
<proteinExistence type="predicted"/>
<feature type="region of interest" description="Disordered" evidence="1">
    <location>
        <begin position="55"/>
        <end position="102"/>
    </location>
</feature>
<accession>A0AAV4D4W1</accession>
<name>A0AAV4D4W1_9GAST</name>
<feature type="compositionally biased region" description="Basic and acidic residues" evidence="1">
    <location>
        <begin position="79"/>
        <end position="91"/>
    </location>
</feature>
<dbReference type="AlphaFoldDB" id="A0AAV4D4W1"/>
<evidence type="ECO:0000256" key="1">
    <source>
        <dbReference type="SAM" id="MobiDB-lite"/>
    </source>
</evidence>
<evidence type="ECO:0000313" key="3">
    <source>
        <dbReference type="Proteomes" id="UP000735302"/>
    </source>
</evidence>
<organism evidence="2 3">
    <name type="scientific">Plakobranchus ocellatus</name>
    <dbReference type="NCBI Taxonomy" id="259542"/>
    <lineage>
        <taxon>Eukaryota</taxon>
        <taxon>Metazoa</taxon>
        <taxon>Spiralia</taxon>
        <taxon>Lophotrochozoa</taxon>
        <taxon>Mollusca</taxon>
        <taxon>Gastropoda</taxon>
        <taxon>Heterobranchia</taxon>
        <taxon>Euthyneura</taxon>
        <taxon>Panpulmonata</taxon>
        <taxon>Sacoglossa</taxon>
        <taxon>Placobranchoidea</taxon>
        <taxon>Plakobranchidae</taxon>
        <taxon>Plakobranchus</taxon>
    </lineage>
</organism>
<sequence length="174" mass="18682">MVSLRIQSAVNICRQDICRQTKFRLSDNYKLCGLVHGFPLTAPVVMDIPRVAPTRINPQQGDLRLPGSPSGRGAGGGARTRDRRVPADLRTDSLANEPPTPPSMSGFEALHQARAPVVGFEPATEGSLQISGRIHYPLCHRGPKAGFTVMMISGTGAAALCRAQILIAIYRIKG</sequence>